<dbReference type="PANTHER" id="PTHR32134:SF92">
    <property type="entry name" value="FNIP REPEAT-CONTAINING PROTEIN"/>
    <property type="match status" value="1"/>
</dbReference>
<dbReference type="InterPro" id="IPR051251">
    <property type="entry name" value="STK_FNIP-Repeat"/>
</dbReference>
<comment type="caution">
    <text evidence="1">The sequence shown here is derived from an EMBL/GenBank/DDBJ whole genome shotgun (WGS) entry which is preliminary data.</text>
</comment>
<evidence type="ECO:0000313" key="2">
    <source>
        <dbReference type="Proteomes" id="UP000002258"/>
    </source>
</evidence>
<dbReference type="SUPFAM" id="SSF52058">
    <property type="entry name" value="L domain-like"/>
    <property type="match status" value="2"/>
</dbReference>
<evidence type="ECO:0008006" key="3">
    <source>
        <dbReference type="Google" id="ProtNLM"/>
    </source>
</evidence>
<dbReference type="HOGENOM" id="CLU_432180_0_0_1"/>
<evidence type="ECO:0000313" key="1">
    <source>
        <dbReference type="EMBL" id="EAZ62809.2"/>
    </source>
</evidence>
<dbReference type="AlphaFoldDB" id="A3GHG1"/>
<dbReference type="Gene3D" id="3.80.10.10">
    <property type="entry name" value="Ribonuclease Inhibitor"/>
    <property type="match status" value="1"/>
</dbReference>
<protein>
    <recommendedName>
        <fullName evidence="3">F-box domain-containing protein</fullName>
    </recommendedName>
</protein>
<proteinExistence type="predicted"/>
<accession>A3GHG1</accession>
<keyword evidence="2" id="KW-1185">Reference proteome</keyword>
<dbReference type="PANTHER" id="PTHR32134">
    <property type="entry name" value="FNIP REPEAT-CONTAINING PROTEIN"/>
    <property type="match status" value="1"/>
</dbReference>
<reference evidence="1 2" key="1">
    <citation type="journal article" date="2007" name="Nat. Biotechnol.">
        <title>Genome sequence of the lignocellulose-bioconverting and xylose-fermenting yeast Pichia stipitis.</title>
        <authorList>
            <person name="Jeffries T.W."/>
            <person name="Grigoriev I.V."/>
            <person name="Grimwood J."/>
            <person name="Laplaza J.M."/>
            <person name="Aerts A."/>
            <person name="Salamov A."/>
            <person name="Schmutz J."/>
            <person name="Lindquist E."/>
            <person name="Dehal P."/>
            <person name="Shapiro H."/>
            <person name="Jin Y.S."/>
            <person name="Passoth V."/>
            <person name="Richardson P.M."/>
        </authorList>
    </citation>
    <scope>NUCLEOTIDE SEQUENCE [LARGE SCALE GENOMIC DNA]</scope>
    <source>
        <strain evidence="2">ATCC 58785 / CBS 6054 / NBRC 10063 / NRRL Y-11545</strain>
    </source>
</reference>
<dbReference type="EMBL" id="AAVQ01000002">
    <property type="protein sequence ID" value="EAZ62809.2"/>
    <property type="molecule type" value="Genomic_DNA"/>
</dbReference>
<dbReference type="KEGG" id="pic:PICST_28971"/>
<dbReference type="Proteomes" id="UP000002258">
    <property type="component" value="Chromosome 1"/>
</dbReference>
<dbReference type="GeneID" id="4851710"/>
<gene>
    <name evidence="1" type="ORF">PICST_28971</name>
</gene>
<name>A3GHG1_PICST</name>
<sequence>MFSLTHVLKFWNLHNSKDQLIPQYDHFEDLPDLRWVLDLPHEIILLILKELSPSDLVVLLKHNFPFQDDVRKQIAKGPLYIDDMQCSPLAKSGRLRIGTERFKMFADKFPNLRFGKLVTSHIVLSQLHNDNPDANVLERADEIEIHVSGLYQFYSTSEVPIKCRCSFIQKKWVLAGLDLDSLPPTTFAVTQEVIPRMMIYYCLRSEQITTPNLPTNLKLLDFSTLTIDDRDVDILPQSLETLRINIYSVKQEIDLSHLINLKHLTLSTINIESPTDCIFPSKIQELELICPTFRDYESLEKYHSLKSLTIHPPIETTPVLFNRTSLPRNIDSLTIRTLHATTGTPVIINEFVLPPFLKELKIQAHGKLSYLVLPPSIHTLELRDFTVQNCGIESVRNLTLGRGNESMFAQIRESKALQSLTLYDCDLNLDKPVIFNSELKELYLNDCNLDYTTEELEKTLSNLAKLEVLSIKVPEYNVFLAEPLFNLVHLPQNLKVLKFESNPYWYLSSVNPRTLESREHMNFCILADECQLPPKLEELEIVSSSIKLTKGLRLPTTLRHLSFRGFKHKFKFSSLTLPPYLETLDLSECMFNLANTKFPSTLREFDLPDAYESAKPLNSTNLATLDWINLHSDNYGSINGKFYYNQVPWTENEFD</sequence>
<organism evidence="1 2">
    <name type="scientific">Scheffersomyces stipitis (strain ATCC 58785 / CBS 6054 / NBRC 10063 / NRRL Y-11545)</name>
    <name type="common">Yeast</name>
    <name type="synonym">Pichia stipitis</name>
    <dbReference type="NCBI Taxonomy" id="322104"/>
    <lineage>
        <taxon>Eukaryota</taxon>
        <taxon>Fungi</taxon>
        <taxon>Dikarya</taxon>
        <taxon>Ascomycota</taxon>
        <taxon>Saccharomycotina</taxon>
        <taxon>Pichiomycetes</taxon>
        <taxon>Debaryomycetaceae</taxon>
        <taxon>Scheffersomyces</taxon>
    </lineage>
</organism>
<dbReference type="OrthoDB" id="4028233at2759"/>
<dbReference type="InterPro" id="IPR032675">
    <property type="entry name" value="LRR_dom_sf"/>
</dbReference>
<dbReference type="InParanoid" id="A3GHG1"/>
<dbReference type="RefSeq" id="XP_001386832.2">
    <property type="nucleotide sequence ID" value="XM_001386795.1"/>
</dbReference>